<protein>
    <recommendedName>
        <fullName evidence="11">ATP-dependent DNA helicase RecQ</fullName>
        <ecNumber evidence="10">5.6.2.4</ecNumber>
    </recommendedName>
    <alternativeName>
        <fullName evidence="12">DNA 3'-5' helicase RecQ</fullName>
    </alternativeName>
</protein>
<dbReference type="PROSITE" id="PS51192">
    <property type="entry name" value="HELICASE_ATP_BIND_1"/>
    <property type="match status" value="1"/>
</dbReference>
<evidence type="ECO:0000256" key="4">
    <source>
        <dbReference type="ARBA" id="ARBA00022801"/>
    </source>
</evidence>
<evidence type="ECO:0000256" key="7">
    <source>
        <dbReference type="ARBA" id="ARBA00023125"/>
    </source>
</evidence>
<dbReference type="InterPro" id="IPR001650">
    <property type="entry name" value="Helicase_C-like"/>
</dbReference>
<reference evidence="15" key="1">
    <citation type="submission" date="2023-06" db="EMBL/GenBank/DDBJ databases">
        <title>Genomic of Parafulvivirga corallium.</title>
        <authorList>
            <person name="Wang G."/>
        </authorList>
    </citation>
    <scope>NUCLEOTIDE SEQUENCE</scope>
    <source>
        <strain evidence="15">BMA10</strain>
    </source>
</reference>
<evidence type="ECO:0000256" key="5">
    <source>
        <dbReference type="ARBA" id="ARBA00022806"/>
    </source>
</evidence>
<dbReference type="Pfam" id="PF00271">
    <property type="entry name" value="Helicase_C"/>
    <property type="match status" value="1"/>
</dbReference>
<accession>A0ABT8KL00</accession>
<evidence type="ECO:0000313" key="16">
    <source>
        <dbReference type="Proteomes" id="UP001172082"/>
    </source>
</evidence>
<feature type="domain" description="Helicase ATP-binding" evidence="13">
    <location>
        <begin position="25"/>
        <end position="193"/>
    </location>
</feature>
<keyword evidence="7" id="KW-0238">DNA-binding</keyword>
<evidence type="ECO:0000256" key="1">
    <source>
        <dbReference type="ARBA" id="ARBA00005446"/>
    </source>
</evidence>
<comment type="similarity">
    <text evidence="1">Belongs to the helicase family. RecQ subfamily.</text>
</comment>
<dbReference type="InterPro" id="IPR032284">
    <property type="entry name" value="RecQ_Zn-bd"/>
</dbReference>
<name>A0ABT8KL00_9BACT</name>
<keyword evidence="8" id="KW-0413">Isomerase</keyword>
<evidence type="ECO:0000256" key="12">
    <source>
        <dbReference type="ARBA" id="ARBA00044550"/>
    </source>
</evidence>
<dbReference type="EMBL" id="JAUJEA010000002">
    <property type="protein sequence ID" value="MDN5201395.1"/>
    <property type="molecule type" value="Genomic_DNA"/>
</dbReference>
<evidence type="ECO:0000256" key="9">
    <source>
        <dbReference type="ARBA" id="ARBA00034617"/>
    </source>
</evidence>
<dbReference type="InterPro" id="IPR027417">
    <property type="entry name" value="P-loop_NTPase"/>
</dbReference>
<keyword evidence="16" id="KW-1185">Reference proteome</keyword>
<dbReference type="Gene3D" id="3.40.50.300">
    <property type="entry name" value="P-loop containing nucleotide triphosphate hydrolases"/>
    <property type="match status" value="2"/>
</dbReference>
<sequence length="637" mass="73354">MSTPLEILKSVWGYQQFRPLQEEIITSILSGKDTLALLPTGGGKSICFQVPALLEEGLCIVISPLIALMKDQVEQLRQRNVQAVAIYSGMNSKQIDILLDNCVHGPVKFLYVSPERLKTSIFQERLLKMSVSFVAVDEAHCISQWGYDFRPAYLEIAELRKLIPDVKFIALTASATGKVQEDIIEKLNFGGHNVFKNSFVRENLSYSVFKEEDKERKLLEILKSVGGSAIVYVRSRKRTKEIATLLQKKGISSDYYHAGLPQRERITKQDNWIHDRTRVIVATNAFGMGIDKPNVRVVCHLEIPNNIESYYQEAGRAGRDQKNAFAVQIYHEKDIEDLKRLVEQSYPSLDFLRKIYQSMANYYKIAIGSSLMASYDFSLQEFSDNYGYEPIAVYHALKKLEMEGYIQFNESFYNPSKALFNFNHQQLYEFQISHAALDPLIKALLRIYGGELYTNYCKISEPQIASFLAVSVAEVKKKLNQLHQLGVISYEEQKETPQITFLTSRVDASNLPFNKEKLDFRRKNDLKKVEAIISYVRSDRRCRMQLLSEYFGEVSDRRCGICDNCLNLKKNDRASFYYESFRKEILDELLIETLNIEVLIERIGASKKEILIQVIERMLDLDEIMYNDEGRLIIKGM</sequence>
<evidence type="ECO:0000256" key="6">
    <source>
        <dbReference type="ARBA" id="ARBA00022840"/>
    </source>
</evidence>
<dbReference type="PROSITE" id="PS51194">
    <property type="entry name" value="HELICASE_CTER"/>
    <property type="match status" value="1"/>
</dbReference>
<evidence type="ECO:0000313" key="15">
    <source>
        <dbReference type="EMBL" id="MDN5201395.1"/>
    </source>
</evidence>
<evidence type="ECO:0000259" key="13">
    <source>
        <dbReference type="PROSITE" id="PS51192"/>
    </source>
</evidence>
<keyword evidence="4" id="KW-0378">Hydrolase</keyword>
<evidence type="ECO:0000256" key="11">
    <source>
        <dbReference type="ARBA" id="ARBA00044535"/>
    </source>
</evidence>
<dbReference type="SMART" id="SM00487">
    <property type="entry name" value="DEXDc"/>
    <property type="match status" value="1"/>
</dbReference>
<evidence type="ECO:0000256" key="8">
    <source>
        <dbReference type="ARBA" id="ARBA00023235"/>
    </source>
</evidence>
<keyword evidence="3" id="KW-0547">Nucleotide-binding</keyword>
<dbReference type="GO" id="GO:0004386">
    <property type="term" value="F:helicase activity"/>
    <property type="evidence" value="ECO:0007669"/>
    <property type="project" value="UniProtKB-KW"/>
</dbReference>
<keyword evidence="6" id="KW-0067">ATP-binding</keyword>
<dbReference type="InterPro" id="IPR011545">
    <property type="entry name" value="DEAD/DEAH_box_helicase_dom"/>
</dbReference>
<dbReference type="PANTHER" id="PTHR13710:SF105">
    <property type="entry name" value="ATP-DEPENDENT DNA HELICASE Q1"/>
    <property type="match status" value="1"/>
</dbReference>
<comment type="catalytic activity">
    <reaction evidence="9">
        <text>Couples ATP hydrolysis with the unwinding of duplex DNA by translocating in the 3'-5' direction.</text>
        <dbReference type="EC" id="5.6.2.4"/>
    </reaction>
</comment>
<dbReference type="CDD" id="cd17920">
    <property type="entry name" value="DEXHc_RecQ"/>
    <property type="match status" value="1"/>
</dbReference>
<dbReference type="NCBIfam" id="TIGR00614">
    <property type="entry name" value="recQ_fam"/>
    <property type="match status" value="1"/>
</dbReference>
<dbReference type="SMART" id="SM00490">
    <property type="entry name" value="HELICc"/>
    <property type="match status" value="1"/>
</dbReference>
<comment type="caution">
    <text evidence="15">The sequence shown here is derived from an EMBL/GenBank/DDBJ whole genome shotgun (WGS) entry which is preliminary data.</text>
</comment>
<feature type="domain" description="Helicase C-terminal" evidence="14">
    <location>
        <begin position="217"/>
        <end position="363"/>
    </location>
</feature>
<dbReference type="Gene3D" id="1.10.10.10">
    <property type="entry name" value="Winged helix-like DNA-binding domain superfamily/Winged helix DNA-binding domain"/>
    <property type="match status" value="1"/>
</dbReference>
<dbReference type="Proteomes" id="UP001172082">
    <property type="component" value="Unassembled WGS sequence"/>
</dbReference>
<evidence type="ECO:0000256" key="10">
    <source>
        <dbReference type="ARBA" id="ARBA00034808"/>
    </source>
</evidence>
<organism evidence="15 16">
    <name type="scientific">Splendidivirga corallicola</name>
    <dbReference type="NCBI Taxonomy" id="3051826"/>
    <lineage>
        <taxon>Bacteria</taxon>
        <taxon>Pseudomonadati</taxon>
        <taxon>Bacteroidota</taxon>
        <taxon>Cytophagia</taxon>
        <taxon>Cytophagales</taxon>
        <taxon>Splendidivirgaceae</taxon>
        <taxon>Splendidivirga</taxon>
    </lineage>
</organism>
<dbReference type="Pfam" id="PF16124">
    <property type="entry name" value="RecQ_Zn_bind"/>
    <property type="match status" value="1"/>
</dbReference>
<dbReference type="Pfam" id="PF00270">
    <property type="entry name" value="DEAD"/>
    <property type="match status" value="1"/>
</dbReference>
<proteinExistence type="inferred from homology"/>
<dbReference type="InterPro" id="IPR004589">
    <property type="entry name" value="DNA_helicase_ATP-dep_RecQ"/>
</dbReference>
<gene>
    <name evidence="15" type="ORF">QQ008_08485</name>
</gene>
<evidence type="ECO:0000256" key="3">
    <source>
        <dbReference type="ARBA" id="ARBA00022741"/>
    </source>
</evidence>
<keyword evidence="2" id="KW-0479">Metal-binding</keyword>
<dbReference type="EC" id="5.6.2.4" evidence="10"/>
<keyword evidence="5 15" id="KW-0347">Helicase</keyword>
<dbReference type="InterPro" id="IPR036388">
    <property type="entry name" value="WH-like_DNA-bd_sf"/>
</dbReference>
<dbReference type="SUPFAM" id="SSF52540">
    <property type="entry name" value="P-loop containing nucleoside triphosphate hydrolases"/>
    <property type="match status" value="1"/>
</dbReference>
<dbReference type="RefSeq" id="WP_346751418.1">
    <property type="nucleotide sequence ID" value="NZ_JAUJEA010000002.1"/>
</dbReference>
<evidence type="ECO:0000259" key="14">
    <source>
        <dbReference type="PROSITE" id="PS51194"/>
    </source>
</evidence>
<dbReference type="PANTHER" id="PTHR13710">
    <property type="entry name" value="DNA HELICASE RECQ FAMILY MEMBER"/>
    <property type="match status" value="1"/>
</dbReference>
<dbReference type="InterPro" id="IPR014001">
    <property type="entry name" value="Helicase_ATP-bd"/>
</dbReference>
<evidence type="ECO:0000256" key="2">
    <source>
        <dbReference type="ARBA" id="ARBA00022723"/>
    </source>
</evidence>